<dbReference type="InterPro" id="IPR029063">
    <property type="entry name" value="SAM-dependent_MTases_sf"/>
</dbReference>
<evidence type="ECO:0000256" key="7">
    <source>
        <dbReference type="PIRSR" id="PIRSR005461-1"/>
    </source>
</evidence>
<protein>
    <recommendedName>
        <fullName evidence="6">rRNA methyltransferase 2, mitochondrial</fullName>
    </recommendedName>
</protein>
<dbReference type="AlphaFoldDB" id="A0A0J0XDJ5"/>
<dbReference type="SUPFAM" id="SSF53335">
    <property type="entry name" value="S-adenosyl-L-methionine-dependent methyltransferases"/>
    <property type="match status" value="1"/>
</dbReference>
<dbReference type="PANTHER" id="PTHR10920">
    <property type="entry name" value="RIBOSOMAL RNA METHYLTRANSFERASE"/>
    <property type="match status" value="1"/>
</dbReference>
<keyword evidence="2" id="KW-0698">rRNA processing</keyword>
<keyword evidence="3 9" id="KW-0489">Methyltransferase</keyword>
<dbReference type="Gene3D" id="3.40.50.150">
    <property type="entry name" value="Vaccinia Virus protein VP39"/>
    <property type="match status" value="1"/>
</dbReference>
<gene>
    <name evidence="9" type="ORF">CC85DRAFT_251770</name>
</gene>
<evidence type="ECO:0000256" key="3">
    <source>
        <dbReference type="ARBA" id="ARBA00022603"/>
    </source>
</evidence>
<dbReference type="GO" id="GO:0008650">
    <property type="term" value="F:rRNA (uridine-2'-O-)-methyltransferase activity"/>
    <property type="evidence" value="ECO:0007669"/>
    <property type="project" value="TreeGrafter"/>
</dbReference>
<feature type="active site" description="Proton acceptor" evidence="7">
    <location>
        <position position="170"/>
    </location>
</feature>
<proteinExistence type="inferred from homology"/>
<organism evidence="9 10">
    <name type="scientific">Cutaneotrichosporon oleaginosum</name>
    <dbReference type="NCBI Taxonomy" id="879819"/>
    <lineage>
        <taxon>Eukaryota</taxon>
        <taxon>Fungi</taxon>
        <taxon>Dikarya</taxon>
        <taxon>Basidiomycota</taxon>
        <taxon>Agaricomycotina</taxon>
        <taxon>Tremellomycetes</taxon>
        <taxon>Trichosporonales</taxon>
        <taxon>Trichosporonaceae</taxon>
        <taxon>Cutaneotrichosporon</taxon>
    </lineage>
</organism>
<dbReference type="EMBL" id="KQ087270">
    <property type="protein sequence ID" value="KLT39108.1"/>
    <property type="molecule type" value="Genomic_DNA"/>
</dbReference>
<evidence type="ECO:0000313" key="9">
    <source>
        <dbReference type="EMBL" id="KLT39108.1"/>
    </source>
</evidence>
<accession>A0A0J0XDJ5</accession>
<evidence type="ECO:0000256" key="2">
    <source>
        <dbReference type="ARBA" id="ARBA00022552"/>
    </source>
</evidence>
<dbReference type="GeneID" id="28981150"/>
<keyword evidence="5 7" id="KW-0949">S-adenosyl-L-methionine</keyword>
<evidence type="ECO:0000256" key="5">
    <source>
        <dbReference type="ARBA" id="ARBA00022691"/>
    </source>
</evidence>
<feature type="domain" description="Ribosomal RNA methyltransferase FtsJ" evidence="8">
    <location>
        <begin position="33"/>
        <end position="214"/>
    </location>
</feature>
<evidence type="ECO:0000256" key="4">
    <source>
        <dbReference type="ARBA" id="ARBA00022679"/>
    </source>
</evidence>
<dbReference type="PANTHER" id="PTHR10920:SF18">
    <property type="entry name" value="RRNA METHYLTRANSFERASE 2, MITOCHONDRIAL"/>
    <property type="match status" value="1"/>
</dbReference>
<dbReference type="STRING" id="879819.A0A0J0XDJ5"/>
<reference evidence="9 10" key="1">
    <citation type="submission" date="2015-03" db="EMBL/GenBank/DDBJ databases">
        <title>Genomics and transcriptomics of the oil-accumulating basidiomycete yeast T. oleaginosus allow insights into substrate utilization and the diverse evolutionary trajectories of mating systems in fungi.</title>
        <authorList>
            <consortium name="DOE Joint Genome Institute"/>
            <person name="Kourist R."/>
            <person name="Kracht O."/>
            <person name="Bracharz F."/>
            <person name="Lipzen A."/>
            <person name="Nolan M."/>
            <person name="Ohm R."/>
            <person name="Grigoriev I."/>
            <person name="Sun S."/>
            <person name="Heitman J."/>
            <person name="Bruck T."/>
            <person name="Nowrousian M."/>
        </authorList>
    </citation>
    <scope>NUCLEOTIDE SEQUENCE [LARGE SCALE GENOMIC DNA]</scope>
    <source>
        <strain evidence="9 10">IBC0246</strain>
    </source>
</reference>
<dbReference type="Pfam" id="PF01728">
    <property type="entry name" value="FtsJ"/>
    <property type="match status" value="1"/>
</dbReference>
<dbReference type="InterPro" id="IPR002877">
    <property type="entry name" value="RNA_MeTrfase_FtsJ_dom"/>
</dbReference>
<sequence>MNATRALLKSSSSTRWLARQSRDPFVKSRGGAYRARSAFKLKDLAGKYPILGRRVVDLGAAPGGWSQVAAEKQRQFRGKGVVVAVDLLPMEAMPGVEVVTGDFFDTGVQSRGASSTAEMADTGLADCVLSDMMASMSGIRDRDVAASLDLVSAATWLAHQVLRSKDDDLKFFMHPELVDFRKKQLEPYFFKVVTDKPASSRKESAEAYWVCLGYKGGWVPEEV</sequence>
<dbReference type="GO" id="GO:0005739">
    <property type="term" value="C:mitochondrion"/>
    <property type="evidence" value="ECO:0007669"/>
    <property type="project" value="TreeGrafter"/>
</dbReference>
<dbReference type="PIRSF" id="PIRSF005461">
    <property type="entry name" value="23S_rRNA_mtase"/>
    <property type="match status" value="1"/>
</dbReference>
<keyword evidence="10" id="KW-1185">Reference proteome</keyword>
<evidence type="ECO:0000313" key="10">
    <source>
        <dbReference type="Proteomes" id="UP000053611"/>
    </source>
</evidence>
<keyword evidence="4 9" id="KW-0808">Transferase</keyword>
<dbReference type="InterPro" id="IPR015507">
    <property type="entry name" value="rRNA-MeTfrase_E"/>
</dbReference>
<dbReference type="Proteomes" id="UP000053611">
    <property type="component" value="Unassembled WGS sequence"/>
</dbReference>
<evidence type="ECO:0000256" key="1">
    <source>
        <dbReference type="ARBA" id="ARBA00009258"/>
    </source>
</evidence>
<name>A0A0J0XDJ5_9TREE</name>
<dbReference type="RefSeq" id="XP_018275599.1">
    <property type="nucleotide sequence ID" value="XM_018420547.1"/>
</dbReference>
<comment type="similarity">
    <text evidence="1">Belongs to the class I-like SAM-binding methyltransferase superfamily. RNA methyltransferase RlmE family.</text>
</comment>
<evidence type="ECO:0000259" key="8">
    <source>
        <dbReference type="Pfam" id="PF01728"/>
    </source>
</evidence>
<dbReference type="CDD" id="cd02440">
    <property type="entry name" value="AdoMet_MTases"/>
    <property type="match status" value="1"/>
</dbReference>
<dbReference type="OrthoDB" id="20105at2759"/>
<evidence type="ECO:0000256" key="6">
    <source>
        <dbReference type="ARBA" id="ARBA00041184"/>
    </source>
</evidence>
<dbReference type="InterPro" id="IPR050082">
    <property type="entry name" value="RNA_methyltr_RlmE"/>
</dbReference>